<dbReference type="OrthoDB" id="9759607at2"/>
<dbReference type="SUPFAM" id="SSF55073">
    <property type="entry name" value="Nucleotide cyclase"/>
    <property type="match status" value="1"/>
</dbReference>
<evidence type="ECO:0000259" key="3">
    <source>
        <dbReference type="PROSITE" id="PS50887"/>
    </source>
</evidence>
<keyword evidence="1" id="KW-1133">Transmembrane helix</keyword>
<gene>
    <name evidence="5" type="ORF">AWH56_020260</name>
    <name evidence="4" type="ORF">AWH56_07085</name>
</gene>
<dbReference type="AlphaFoldDB" id="A0A1S2M878"/>
<feature type="domain" description="PAC" evidence="2">
    <location>
        <begin position="115"/>
        <end position="166"/>
    </location>
</feature>
<dbReference type="PROSITE" id="PS50887">
    <property type="entry name" value="GGDEF"/>
    <property type="match status" value="1"/>
</dbReference>
<keyword evidence="1" id="KW-0472">Membrane</keyword>
<dbReference type="CDD" id="cd00130">
    <property type="entry name" value="PAS"/>
    <property type="match status" value="1"/>
</dbReference>
<dbReference type="Proteomes" id="UP000180175">
    <property type="component" value="Chromosome"/>
</dbReference>
<dbReference type="Pfam" id="PF13426">
    <property type="entry name" value="PAS_9"/>
    <property type="match status" value="1"/>
</dbReference>
<dbReference type="InterPro" id="IPR029787">
    <property type="entry name" value="Nucleotide_cyclase"/>
</dbReference>
<dbReference type="CDD" id="cd01949">
    <property type="entry name" value="GGDEF"/>
    <property type="match status" value="1"/>
</dbReference>
<name>A0A1S2M878_9BACI</name>
<dbReference type="KEGG" id="aia:AWH56_020260"/>
<dbReference type="PROSITE" id="PS50113">
    <property type="entry name" value="PAC"/>
    <property type="match status" value="1"/>
</dbReference>
<dbReference type="EMBL" id="LQXD01000065">
    <property type="protein sequence ID" value="OIJ20834.1"/>
    <property type="molecule type" value="Genomic_DNA"/>
</dbReference>
<feature type="domain" description="GGDEF" evidence="3">
    <location>
        <begin position="195"/>
        <end position="327"/>
    </location>
</feature>
<organism evidence="4 6">
    <name type="scientific">Anaerobacillus isosaccharinicus</name>
    <dbReference type="NCBI Taxonomy" id="1532552"/>
    <lineage>
        <taxon>Bacteria</taxon>
        <taxon>Bacillati</taxon>
        <taxon>Bacillota</taxon>
        <taxon>Bacilli</taxon>
        <taxon>Bacillales</taxon>
        <taxon>Bacillaceae</taxon>
        <taxon>Anaerobacillus</taxon>
    </lineage>
</organism>
<accession>A0A1S2M878</accession>
<dbReference type="Gene3D" id="3.30.450.20">
    <property type="entry name" value="PAS domain"/>
    <property type="match status" value="1"/>
</dbReference>
<protein>
    <submittedName>
        <fullName evidence="5">GGDEF domain-containing protein</fullName>
    </submittedName>
</protein>
<reference evidence="5 6" key="3">
    <citation type="journal article" date="2019" name="Int. J. Syst. Evol. Microbiol.">
        <title>Anaerobacillus isosaccharinicus sp. nov., an alkaliphilic bacterium which degrades isosaccharinic acid.</title>
        <authorList>
            <person name="Bassil N.M."/>
            <person name="Lloyd J.R."/>
        </authorList>
    </citation>
    <scope>NUCLEOTIDE SEQUENCE [LARGE SCALE GENOMIC DNA]</scope>
    <source>
        <strain evidence="5 6">NB2006</strain>
    </source>
</reference>
<dbReference type="InterPro" id="IPR043128">
    <property type="entry name" value="Rev_trsase/Diguanyl_cyclase"/>
</dbReference>
<dbReference type="NCBIfam" id="TIGR00254">
    <property type="entry name" value="GGDEF"/>
    <property type="match status" value="1"/>
</dbReference>
<dbReference type="FunFam" id="3.30.70.270:FF:000001">
    <property type="entry name" value="Diguanylate cyclase domain protein"/>
    <property type="match status" value="1"/>
</dbReference>
<dbReference type="SMART" id="SM00267">
    <property type="entry name" value="GGDEF"/>
    <property type="match status" value="1"/>
</dbReference>
<reference evidence="4 6" key="1">
    <citation type="submission" date="2016-10" db="EMBL/GenBank/DDBJ databases">
        <title>Draft genome sequences of four alkaliphilic bacteria belonging to the Anaerobacillus genus.</title>
        <authorList>
            <person name="Bassil N.M."/>
            <person name="Lloyd J.R."/>
        </authorList>
    </citation>
    <scope>NUCLEOTIDE SEQUENCE [LARGE SCALE GENOMIC DNA]</scope>
    <source>
        <strain evidence="4 6">NB2006</strain>
    </source>
</reference>
<dbReference type="InterPro" id="IPR052155">
    <property type="entry name" value="Biofilm_reg_signaling"/>
</dbReference>
<keyword evidence="6" id="KW-1185">Reference proteome</keyword>
<dbReference type="InterPro" id="IPR035965">
    <property type="entry name" value="PAS-like_dom_sf"/>
</dbReference>
<dbReference type="SUPFAM" id="SSF55785">
    <property type="entry name" value="PYP-like sensor domain (PAS domain)"/>
    <property type="match status" value="1"/>
</dbReference>
<dbReference type="PANTHER" id="PTHR44757">
    <property type="entry name" value="DIGUANYLATE CYCLASE DGCP"/>
    <property type="match status" value="1"/>
</dbReference>
<evidence type="ECO:0000313" key="5">
    <source>
        <dbReference type="EMBL" id="QOY35023.1"/>
    </source>
</evidence>
<proteinExistence type="predicted"/>
<evidence type="ECO:0000313" key="6">
    <source>
        <dbReference type="Proteomes" id="UP000180175"/>
    </source>
</evidence>
<dbReference type="RefSeq" id="WP_071316469.1">
    <property type="nucleotide sequence ID" value="NZ_CP063356.2"/>
</dbReference>
<dbReference type="Pfam" id="PF00990">
    <property type="entry name" value="GGDEF"/>
    <property type="match status" value="1"/>
</dbReference>
<keyword evidence="1" id="KW-0812">Transmembrane</keyword>
<dbReference type="EMBL" id="CP063356">
    <property type="protein sequence ID" value="QOY35023.1"/>
    <property type="molecule type" value="Genomic_DNA"/>
</dbReference>
<feature type="transmembrane region" description="Helical" evidence="1">
    <location>
        <begin position="6"/>
        <end position="27"/>
    </location>
</feature>
<reference evidence="5" key="4">
    <citation type="submission" date="2020-10" db="EMBL/GenBank/DDBJ databases">
        <authorList>
            <person name="Bassil N.M."/>
            <person name="Lloyd J.R."/>
        </authorList>
    </citation>
    <scope>NUCLEOTIDE SEQUENCE</scope>
    <source>
        <strain evidence="5">NB2006</strain>
    </source>
</reference>
<dbReference type="InterPro" id="IPR000160">
    <property type="entry name" value="GGDEF_dom"/>
</dbReference>
<dbReference type="InterPro" id="IPR000700">
    <property type="entry name" value="PAS-assoc_C"/>
</dbReference>
<dbReference type="Gene3D" id="3.30.70.270">
    <property type="match status" value="1"/>
</dbReference>
<dbReference type="PANTHER" id="PTHR44757:SF2">
    <property type="entry name" value="BIOFILM ARCHITECTURE MAINTENANCE PROTEIN MBAA"/>
    <property type="match status" value="1"/>
</dbReference>
<evidence type="ECO:0000256" key="1">
    <source>
        <dbReference type="SAM" id="Phobius"/>
    </source>
</evidence>
<dbReference type="InterPro" id="IPR000014">
    <property type="entry name" value="PAS"/>
</dbReference>
<sequence length="333" mass="38751">MEQNLYLIHLSYLILFGLFITMFFIFFNRFVSRLYVEAKQSKEKLNFILDSSKIVTYTYDLSSEELFVKSGRKAFPQFPSEYHSKSAIIWRQFVHSDDIDKLQHLDEQLLLGKVRNVEYRLVLPTNNTIWVQCRLIPIIENATTREIEGVLVDITEQKFKEEKMTYLAFHDQLTGLPNRSKLQDEFSLLLAAKKQAVFLIFIDLDEFKSINDTYGHILGDELLKIVAKRLINCIRGSHIVSRISGDEFVVVLSEVTEDDVMIIANRIKTTLASPYSIENKEITITTSIGIYRYADMAEDLNEMIKRADFAMYRAKKQGKNEICFYVEEEKSPS</sequence>
<evidence type="ECO:0000259" key="2">
    <source>
        <dbReference type="PROSITE" id="PS50113"/>
    </source>
</evidence>
<reference evidence="5 6" key="2">
    <citation type="journal article" date="2017" name="Genome Announc.">
        <title>Draft Genome Sequences of Four Alkaliphilic Bacteria Belonging to the Anaerobacillus Genus.</title>
        <authorList>
            <person name="Bassil N.M."/>
            <person name="Lloyd J.R."/>
        </authorList>
    </citation>
    <scope>NUCLEOTIDE SEQUENCE [LARGE SCALE GENOMIC DNA]</scope>
    <source>
        <strain evidence="5 6">NB2006</strain>
    </source>
</reference>
<evidence type="ECO:0000313" key="4">
    <source>
        <dbReference type="EMBL" id="OIJ20834.1"/>
    </source>
</evidence>